<dbReference type="Pfam" id="PF06047">
    <property type="entry name" value="Nkap_C"/>
    <property type="match status" value="1"/>
</dbReference>
<feature type="domain" description="NF-kappa-B-activating protein C-terminal" evidence="3">
    <location>
        <begin position="231"/>
        <end position="329"/>
    </location>
</feature>
<protein>
    <recommendedName>
        <fullName evidence="3">NF-kappa-B-activating protein C-terminal domain-containing protein</fullName>
    </recommendedName>
</protein>
<comment type="caution">
    <text evidence="4">The sequence shown here is derived from an EMBL/GenBank/DDBJ whole genome shotgun (WGS) entry which is preliminary data.</text>
</comment>
<gene>
    <name evidence="4" type="ORF">SPIL2461_LOCUS1525</name>
</gene>
<evidence type="ECO:0000313" key="4">
    <source>
        <dbReference type="EMBL" id="CAE7192164.1"/>
    </source>
</evidence>
<feature type="region of interest" description="Disordered" evidence="2">
    <location>
        <begin position="1"/>
        <end position="180"/>
    </location>
</feature>
<reference evidence="4" key="1">
    <citation type="submission" date="2021-02" db="EMBL/GenBank/DDBJ databases">
        <authorList>
            <person name="Dougan E. K."/>
            <person name="Rhodes N."/>
            <person name="Thang M."/>
            <person name="Chan C."/>
        </authorList>
    </citation>
    <scope>NUCLEOTIDE SEQUENCE</scope>
</reference>
<keyword evidence="5" id="KW-1185">Reference proteome</keyword>
<dbReference type="Proteomes" id="UP000649617">
    <property type="component" value="Unassembled WGS sequence"/>
</dbReference>
<dbReference type="InterPro" id="IPR009269">
    <property type="entry name" value="NKAP_C"/>
</dbReference>
<comment type="similarity">
    <text evidence="1">Belongs to the NKAP family.</text>
</comment>
<evidence type="ECO:0000256" key="2">
    <source>
        <dbReference type="SAM" id="MobiDB-lite"/>
    </source>
</evidence>
<feature type="compositionally biased region" description="Basic and acidic residues" evidence="2">
    <location>
        <begin position="112"/>
        <end position="148"/>
    </location>
</feature>
<feature type="compositionally biased region" description="Basic and acidic residues" evidence="2">
    <location>
        <begin position="34"/>
        <end position="45"/>
    </location>
</feature>
<feature type="compositionally biased region" description="Low complexity" evidence="2">
    <location>
        <begin position="19"/>
        <end position="32"/>
    </location>
</feature>
<accession>A0A812J4B6</accession>
<organism evidence="4 5">
    <name type="scientific">Symbiodinium pilosum</name>
    <name type="common">Dinoflagellate</name>
    <dbReference type="NCBI Taxonomy" id="2952"/>
    <lineage>
        <taxon>Eukaryota</taxon>
        <taxon>Sar</taxon>
        <taxon>Alveolata</taxon>
        <taxon>Dinophyceae</taxon>
        <taxon>Suessiales</taxon>
        <taxon>Symbiodiniaceae</taxon>
        <taxon>Symbiodinium</taxon>
    </lineage>
</organism>
<dbReference type="GO" id="GO:0010468">
    <property type="term" value="P:regulation of gene expression"/>
    <property type="evidence" value="ECO:0007669"/>
    <property type="project" value="TreeGrafter"/>
</dbReference>
<sequence>MRSKAFFSFLTMYPRSPSPQREAQPEAEAPAQMTKEEQQRNDRFQKNIKKAMKTESKELKKIEKEQDKETKGQEAEDHTKEKKDKSKKEKKAGKEAEEADDKDKKAKKDKKDKKEEKQAEGDSKPAKDQKKDKDSKEKEKAKAKGKEKKDKKKKKKESSSDSSSSSKEDDDSSSGETVMEEQVEWVEIRPSTAGDSKYAAGYNYDSEDEGFGPMPATQQELINNMSQSKGSYGGYLLPGEGDAMAEYVKSGMRIPRRGEVGITADQIENLEDLGYVMSGSRHRRMNAVRIRKENQVYSAEEKRALAMYNFEEKANREATLVGELRELLEKRQKAIASAVGDGLTLDQKFSSTGEQKKFI</sequence>
<feature type="compositionally biased region" description="Basic and acidic residues" evidence="2">
    <location>
        <begin position="52"/>
        <end position="106"/>
    </location>
</feature>
<dbReference type="InterPro" id="IPR040466">
    <property type="entry name" value="NKAP"/>
</dbReference>
<evidence type="ECO:0000313" key="5">
    <source>
        <dbReference type="Proteomes" id="UP000649617"/>
    </source>
</evidence>
<dbReference type="AlphaFoldDB" id="A0A812J4B6"/>
<feature type="compositionally biased region" description="Acidic residues" evidence="2">
    <location>
        <begin position="168"/>
        <end position="180"/>
    </location>
</feature>
<dbReference type="PANTHER" id="PTHR13087">
    <property type="entry name" value="NF-KAPPA B ACTIVATING PROTEIN"/>
    <property type="match status" value="1"/>
</dbReference>
<dbReference type="OrthoDB" id="273141at2759"/>
<proteinExistence type="inferred from homology"/>
<dbReference type="EMBL" id="CAJNIZ010001492">
    <property type="protein sequence ID" value="CAE7192164.1"/>
    <property type="molecule type" value="Genomic_DNA"/>
</dbReference>
<evidence type="ECO:0000259" key="3">
    <source>
        <dbReference type="Pfam" id="PF06047"/>
    </source>
</evidence>
<dbReference type="GO" id="GO:0003682">
    <property type="term" value="F:chromatin binding"/>
    <property type="evidence" value="ECO:0007669"/>
    <property type="project" value="InterPro"/>
</dbReference>
<evidence type="ECO:0000256" key="1">
    <source>
        <dbReference type="ARBA" id="ARBA00009313"/>
    </source>
</evidence>
<name>A0A812J4B6_SYMPI</name>
<dbReference type="PANTHER" id="PTHR13087:SF0">
    <property type="entry name" value="NFKB ACTIVATING PROTEIN LIKE"/>
    <property type="match status" value="1"/>
</dbReference>
<dbReference type="GO" id="GO:0005634">
    <property type="term" value="C:nucleus"/>
    <property type="evidence" value="ECO:0007669"/>
    <property type="project" value="TreeGrafter"/>
</dbReference>